<dbReference type="InterPro" id="IPR001173">
    <property type="entry name" value="Glyco_trans_2-like"/>
</dbReference>
<protein>
    <submittedName>
        <fullName evidence="5">GT2 family glycosyltransferase</fullName>
    </submittedName>
</protein>
<dbReference type="GO" id="GO:0016757">
    <property type="term" value="F:glycosyltransferase activity"/>
    <property type="evidence" value="ECO:0007669"/>
    <property type="project" value="UniProtKB-KW"/>
</dbReference>
<evidence type="ECO:0000259" key="4">
    <source>
        <dbReference type="Pfam" id="PF00535"/>
    </source>
</evidence>
<name>A0A2W7RF19_9BACT</name>
<reference evidence="5 6" key="1">
    <citation type="submission" date="2018-06" db="EMBL/GenBank/DDBJ databases">
        <title>Genomic Encyclopedia of Archaeal and Bacterial Type Strains, Phase II (KMG-II): from individual species to whole genera.</title>
        <authorList>
            <person name="Goeker M."/>
        </authorList>
    </citation>
    <scope>NUCLEOTIDE SEQUENCE [LARGE SCALE GENOMIC DNA]</scope>
    <source>
        <strain evidence="5 6">DSM 23241</strain>
    </source>
</reference>
<dbReference type="RefSeq" id="WP_111297251.1">
    <property type="nucleotide sequence ID" value="NZ_QKZV01000013.1"/>
</dbReference>
<dbReference type="Gene3D" id="3.90.550.10">
    <property type="entry name" value="Spore Coat Polysaccharide Biosynthesis Protein SpsA, Chain A"/>
    <property type="match status" value="1"/>
</dbReference>
<evidence type="ECO:0000256" key="3">
    <source>
        <dbReference type="ARBA" id="ARBA00022679"/>
    </source>
</evidence>
<evidence type="ECO:0000313" key="6">
    <source>
        <dbReference type="Proteomes" id="UP000249720"/>
    </source>
</evidence>
<comment type="similarity">
    <text evidence="1">Belongs to the glycosyltransferase 2 family.</text>
</comment>
<dbReference type="EMBL" id="QKZV01000013">
    <property type="protein sequence ID" value="PZX59528.1"/>
    <property type="molecule type" value="Genomic_DNA"/>
</dbReference>
<evidence type="ECO:0000313" key="5">
    <source>
        <dbReference type="EMBL" id="PZX59528.1"/>
    </source>
</evidence>
<feature type="domain" description="Glycosyltransferase 2-like" evidence="4">
    <location>
        <begin position="22"/>
        <end position="127"/>
    </location>
</feature>
<evidence type="ECO:0000256" key="1">
    <source>
        <dbReference type="ARBA" id="ARBA00006739"/>
    </source>
</evidence>
<keyword evidence="6" id="KW-1185">Reference proteome</keyword>
<evidence type="ECO:0000256" key="2">
    <source>
        <dbReference type="ARBA" id="ARBA00022676"/>
    </source>
</evidence>
<dbReference type="AlphaFoldDB" id="A0A2W7RF19"/>
<dbReference type="PANTHER" id="PTHR43179:SF12">
    <property type="entry name" value="GALACTOFURANOSYLTRANSFERASE GLFT2"/>
    <property type="match status" value="1"/>
</dbReference>
<keyword evidence="2" id="KW-0328">Glycosyltransferase</keyword>
<dbReference type="SUPFAM" id="SSF53448">
    <property type="entry name" value="Nucleotide-diphospho-sugar transferases"/>
    <property type="match status" value="1"/>
</dbReference>
<organism evidence="5 6">
    <name type="scientific">Hydrotalea sandarakina</name>
    <dbReference type="NCBI Taxonomy" id="1004304"/>
    <lineage>
        <taxon>Bacteria</taxon>
        <taxon>Pseudomonadati</taxon>
        <taxon>Bacteroidota</taxon>
        <taxon>Chitinophagia</taxon>
        <taxon>Chitinophagales</taxon>
        <taxon>Chitinophagaceae</taxon>
        <taxon>Hydrotalea</taxon>
    </lineage>
</organism>
<keyword evidence="3 5" id="KW-0808">Transferase</keyword>
<dbReference type="InterPro" id="IPR029044">
    <property type="entry name" value="Nucleotide-diphossugar_trans"/>
</dbReference>
<dbReference type="OrthoDB" id="8936324at2"/>
<dbReference type="Pfam" id="PF00535">
    <property type="entry name" value="Glycos_transf_2"/>
    <property type="match status" value="1"/>
</dbReference>
<dbReference type="PANTHER" id="PTHR43179">
    <property type="entry name" value="RHAMNOSYLTRANSFERASE WBBL"/>
    <property type="match status" value="1"/>
</dbReference>
<accession>A0A2W7RF19</accession>
<dbReference type="CDD" id="cd00761">
    <property type="entry name" value="Glyco_tranf_GTA_type"/>
    <property type="match status" value="1"/>
</dbReference>
<comment type="caution">
    <text evidence="5">The sequence shown here is derived from an EMBL/GenBank/DDBJ whole genome shotgun (WGS) entry which is preliminary data.</text>
</comment>
<gene>
    <name evidence="5" type="ORF">LX80_02775</name>
</gene>
<dbReference type="Proteomes" id="UP000249720">
    <property type="component" value="Unassembled WGS sequence"/>
</dbReference>
<proteinExistence type="inferred from homology"/>
<sequence>MNHSAEILFLPKNTHQKNNTFSIVIPSWNNLPYLKLCVESIRKNSTLSHQIIVFVNDGKDGTFEWAQSQTDIDVVYSSVNVGVCYALNACRKLLQTDYLLYMNDDMYVCPKWDTYLWEEIQLIGHKYFFISATAIEPVASSNCAIEYNFGTDITNFNETALLEQFAQLPMNDWQGATWPPNIVHIDVWDLVGGYSIEFSPGMYSDPDFSMKLWQMGIRYFKGISKSRVYHFGSRSVKRVKKNRGYYKFIQKWGITSSTVSKFYLRRGKVFNGELSEPSIPKLIQIKNNFKRFVATFY</sequence>